<dbReference type="Ensembl" id="ENSSSCT00055021164.1">
    <property type="protein sequence ID" value="ENSSSCP00055016748.1"/>
    <property type="gene ID" value="ENSSSCG00055010795.1"/>
</dbReference>
<keyword evidence="1" id="KW-0472">Membrane</keyword>
<feature type="transmembrane region" description="Helical" evidence="1">
    <location>
        <begin position="71"/>
        <end position="90"/>
    </location>
</feature>
<organism evidence="2 3">
    <name type="scientific">Sus scrofa</name>
    <name type="common">Pig</name>
    <dbReference type="NCBI Taxonomy" id="9823"/>
    <lineage>
        <taxon>Eukaryota</taxon>
        <taxon>Metazoa</taxon>
        <taxon>Chordata</taxon>
        <taxon>Craniata</taxon>
        <taxon>Vertebrata</taxon>
        <taxon>Euteleostomi</taxon>
        <taxon>Mammalia</taxon>
        <taxon>Eutheria</taxon>
        <taxon>Laurasiatheria</taxon>
        <taxon>Artiodactyla</taxon>
        <taxon>Suina</taxon>
        <taxon>Suidae</taxon>
        <taxon>Sus</taxon>
    </lineage>
</organism>
<protein>
    <submittedName>
        <fullName evidence="2">Uncharacterized protein</fullName>
    </submittedName>
</protein>
<sequence>MSRSRIAGSYGNSSCSFLRNLHTVFHSDCTNLHSQEQCRRVPFSPHPLLLLLFVDFLMIAILTGVRSHLIVVLICISLIISGVENLFMFLSAVRMSSLEKCPCRSSVRFSNGMEML</sequence>
<feature type="transmembrane region" description="Helical" evidence="1">
    <location>
        <begin position="48"/>
        <end position="65"/>
    </location>
</feature>
<reference evidence="2" key="1">
    <citation type="submission" date="2025-08" db="UniProtKB">
        <authorList>
            <consortium name="Ensembl"/>
        </authorList>
    </citation>
    <scope>IDENTIFICATION</scope>
</reference>
<proteinExistence type="predicted"/>
<keyword evidence="1" id="KW-1133">Transmembrane helix</keyword>
<accession>A0A8D1QFK2</accession>
<keyword evidence="1" id="KW-0812">Transmembrane</keyword>
<evidence type="ECO:0000313" key="3">
    <source>
        <dbReference type="Proteomes" id="UP000694724"/>
    </source>
</evidence>
<evidence type="ECO:0000313" key="2">
    <source>
        <dbReference type="Ensembl" id="ENSSSCP00055016748.1"/>
    </source>
</evidence>
<dbReference type="Proteomes" id="UP000694724">
    <property type="component" value="Unplaced"/>
</dbReference>
<dbReference type="AlphaFoldDB" id="A0A8D1QFK2"/>
<evidence type="ECO:0000256" key="1">
    <source>
        <dbReference type="SAM" id="Phobius"/>
    </source>
</evidence>
<name>A0A8D1QFK2_PIG</name>